<sequence>MKSLIFDLDGTLINSLLDIALSMNKVLEKHGYASHEIDKYNHFVGDGALVLVKNAMPKDATENEIKVALKSFIEIYEQNTHNNTFAYEGIYEMLEKLERLKIKKAILSNKPHKFTLKYMENLFNNFHFQEIHGQKVDVPKKPDPTMAIEIATKLNTKIEDMIFVGDTATDMKTAKNAGMIAVGVEWGFRTVEELLENGADFIVKTPQDIIEILNKLK</sequence>
<dbReference type="HOGENOM" id="CLU_045011_19_1_7"/>
<dbReference type="SFLD" id="SFLDS00003">
    <property type="entry name" value="Haloacid_Dehalogenase"/>
    <property type="match status" value="1"/>
</dbReference>
<dbReference type="KEGG" id="ant:Arnit_3066"/>
<dbReference type="InterPro" id="IPR036412">
    <property type="entry name" value="HAD-like_sf"/>
</dbReference>
<evidence type="ECO:0000313" key="6">
    <source>
        <dbReference type="Proteomes" id="UP000000939"/>
    </source>
</evidence>
<dbReference type="NCBIfam" id="TIGR01549">
    <property type="entry name" value="HAD-SF-IA-v1"/>
    <property type="match status" value="1"/>
</dbReference>
<name>D5V7U3_ARCNC</name>
<evidence type="ECO:0000256" key="3">
    <source>
        <dbReference type="ARBA" id="ARBA00006171"/>
    </source>
</evidence>
<dbReference type="Gene3D" id="3.40.50.1000">
    <property type="entry name" value="HAD superfamily/HAD-like"/>
    <property type="match status" value="1"/>
</dbReference>
<comment type="similarity">
    <text evidence="3">Belongs to the HAD-like hydrolase superfamily. CbbY/CbbZ/Gph/YieH family.</text>
</comment>
<dbReference type="GO" id="GO:0005829">
    <property type="term" value="C:cytosol"/>
    <property type="evidence" value="ECO:0007669"/>
    <property type="project" value="TreeGrafter"/>
</dbReference>
<dbReference type="PANTHER" id="PTHR43434:SF1">
    <property type="entry name" value="PHOSPHOGLYCOLATE PHOSPHATASE"/>
    <property type="match status" value="1"/>
</dbReference>
<keyword evidence="6" id="KW-1185">Reference proteome</keyword>
<dbReference type="InterPro" id="IPR023214">
    <property type="entry name" value="HAD_sf"/>
</dbReference>
<dbReference type="InterPro" id="IPR023198">
    <property type="entry name" value="PGP-like_dom2"/>
</dbReference>
<gene>
    <name evidence="5" type="ordered locus">Arnit_3066</name>
</gene>
<evidence type="ECO:0000256" key="1">
    <source>
        <dbReference type="ARBA" id="ARBA00000830"/>
    </source>
</evidence>
<dbReference type="SUPFAM" id="SSF56784">
    <property type="entry name" value="HAD-like"/>
    <property type="match status" value="1"/>
</dbReference>
<dbReference type="GO" id="GO:0006281">
    <property type="term" value="P:DNA repair"/>
    <property type="evidence" value="ECO:0007669"/>
    <property type="project" value="TreeGrafter"/>
</dbReference>
<dbReference type="Gene3D" id="1.10.150.240">
    <property type="entry name" value="Putative phosphatase, domain 2"/>
    <property type="match status" value="1"/>
</dbReference>
<dbReference type="OrthoDB" id="9792518at2"/>
<dbReference type="Pfam" id="PF13419">
    <property type="entry name" value="HAD_2"/>
    <property type="match status" value="1"/>
</dbReference>
<dbReference type="EC" id="3.1.3.18" evidence="4"/>
<proteinExistence type="inferred from homology"/>
<dbReference type="STRING" id="572480.Arnit_3066"/>
<dbReference type="RefSeq" id="WP_013136857.1">
    <property type="nucleotide sequence ID" value="NC_014166.1"/>
</dbReference>
<comment type="catalytic activity">
    <reaction evidence="1">
        <text>2-phosphoglycolate + H2O = glycolate + phosphate</text>
        <dbReference type="Rhea" id="RHEA:14369"/>
        <dbReference type="ChEBI" id="CHEBI:15377"/>
        <dbReference type="ChEBI" id="CHEBI:29805"/>
        <dbReference type="ChEBI" id="CHEBI:43474"/>
        <dbReference type="ChEBI" id="CHEBI:58033"/>
        <dbReference type="EC" id="3.1.3.18"/>
    </reaction>
</comment>
<keyword evidence="5" id="KW-0378">Hydrolase</keyword>
<dbReference type="GO" id="GO:0008967">
    <property type="term" value="F:phosphoglycolate phosphatase activity"/>
    <property type="evidence" value="ECO:0007669"/>
    <property type="project" value="UniProtKB-EC"/>
</dbReference>
<dbReference type="InterPro" id="IPR050155">
    <property type="entry name" value="HAD-like_hydrolase_sf"/>
</dbReference>
<dbReference type="eggNOG" id="COG0546">
    <property type="taxonomic scope" value="Bacteria"/>
</dbReference>
<protein>
    <recommendedName>
        <fullName evidence="4">phosphoglycolate phosphatase</fullName>
        <ecNumber evidence="4">3.1.3.18</ecNumber>
    </recommendedName>
</protein>
<dbReference type="InterPro" id="IPR041492">
    <property type="entry name" value="HAD_2"/>
</dbReference>
<dbReference type="EMBL" id="CP001999">
    <property type="protein sequence ID" value="ADG94713.1"/>
    <property type="molecule type" value="Genomic_DNA"/>
</dbReference>
<reference evidence="5 6" key="1">
    <citation type="journal article" date="2010" name="Stand. Genomic Sci.">
        <title>Complete genome sequence of Arcobacter nitrofigilis type strain (CI).</title>
        <authorList>
            <person name="Pati A."/>
            <person name="Gronow S."/>
            <person name="Lapidus A."/>
            <person name="Copeland A."/>
            <person name="Glavina Del Rio T."/>
            <person name="Nolan M."/>
            <person name="Lucas S."/>
            <person name="Tice H."/>
            <person name="Cheng J.F."/>
            <person name="Han C."/>
            <person name="Chertkov O."/>
            <person name="Bruce D."/>
            <person name="Tapia R."/>
            <person name="Goodwin L."/>
            <person name="Pitluck S."/>
            <person name="Liolios K."/>
            <person name="Ivanova N."/>
            <person name="Mavromatis K."/>
            <person name="Chen A."/>
            <person name="Palaniappan K."/>
            <person name="Land M."/>
            <person name="Hauser L."/>
            <person name="Chang Y.J."/>
            <person name="Jeffries C.D."/>
            <person name="Detter J.C."/>
            <person name="Rohde M."/>
            <person name="Goker M."/>
            <person name="Bristow J."/>
            <person name="Eisen J.A."/>
            <person name="Markowitz V."/>
            <person name="Hugenholtz P."/>
            <person name="Klenk H.P."/>
            <person name="Kyrpides N.C."/>
        </authorList>
    </citation>
    <scope>NUCLEOTIDE SEQUENCE [LARGE SCALE GENOMIC DNA]</scope>
    <source>
        <strain evidence="6">ATCC 33309 / DSM 7299 / CCUG 15893 / LMG 7604 / NCTC 12251 / CI</strain>
    </source>
</reference>
<dbReference type="Proteomes" id="UP000000939">
    <property type="component" value="Chromosome"/>
</dbReference>
<evidence type="ECO:0000313" key="5">
    <source>
        <dbReference type="EMBL" id="ADG94713.1"/>
    </source>
</evidence>
<dbReference type="NCBIfam" id="TIGR01509">
    <property type="entry name" value="HAD-SF-IA-v3"/>
    <property type="match status" value="1"/>
</dbReference>
<evidence type="ECO:0000256" key="4">
    <source>
        <dbReference type="ARBA" id="ARBA00013078"/>
    </source>
</evidence>
<dbReference type="PANTHER" id="PTHR43434">
    <property type="entry name" value="PHOSPHOGLYCOLATE PHOSPHATASE"/>
    <property type="match status" value="1"/>
</dbReference>
<dbReference type="AlphaFoldDB" id="D5V7U3"/>
<accession>D5V7U3</accession>
<dbReference type="SFLD" id="SFLDG01135">
    <property type="entry name" value="C1.5.6:_HAD__Beta-PGM__Phospha"/>
    <property type="match status" value="1"/>
</dbReference>
<dbReference type="InterPro" id="IPR006439">
    <property type="entry name" value="HAD-SF_hydro_IA"/>
</dbReference>
<dbReference type="SFLD" id="SFLDG01129">
    <property type="entry name" value="C1.5:_HAD__Beta-PGM__Phosphata"/>
    <property type="match status" value="1"/>
</dbReference>
<comment type="pathway">
    <text evidence="2">Organic acid metabolism; glycolate biosynthesis; glycolate from 2-phosphoglycolate: step 1/1.</text>
</comment>
<organism evidence="5 6">
    <name type="scientific">Arcobacter nitrofigilis (strain ATCC 33309 / DSM 7299 / CCUG 15893 / LMG 7604 / NCTC 12251 / CI)</name>
    <name type="common">Campylobacter nitrofigilis</name>
    <dbReference type="NCBI Taxonomy" id="572480"/>
    <lineage>
        <taxon>Bacteria</taxon>
        <taxon>Pseudomonadati</taxon>
        <taxon>Campylobacterota</taxon>
        <taxon>Epsilonproteobacteria</taxon>
        <taxon>Campylobacterales</taxon>
        <taxon>Arcobacteraceae</taxon>
        <taxon>Arcobacter</taxon>
    </lineage>
</organism>
<evidence type="ECO:0000256" key="2">
    <source>
        <dbReference type="ARBA" id="ARBA00004818"/>
    </source>
</evidence>